<dbReference type="SUPFAM" id="SSF57701">
    <property type="entry name" value="Zn2/Cys6 DNA-binding domain"/>
    <property type="match status" value="1"/>
</dbReference>
<evidence type="ECO:0000256" key="2">
    <source>
        <dbReference type="ARBA" id="ARBA00022723"/>
    </source>
</evidence>
<dbReference type="EMBL" id="MU006218">
    <property type="protein sequence ID" value="KAF2831472.1"/>
    <property type="molecule type" value="Genomic_DNA"/>
</dbReference>
<feature type="compositionally biased region" description="Basic and acidic residues" evidence="4">
    <location>
        <begin position="10"/>
        <end position="21"/>
    </location>
</feature>
<feature type="region of interest" description="Disordered" evidence="4">
    <location>
        <begin position="149"/>
        <end position="189"/>
    </location>
</feature>
<dbReference type="GO" id="GO:0006351">
    <property type="term" value="P:DNA-templated transcription"/>
    <property type="evidence" value="ECO:0007669"/>
    <property type="project" value="InterPro"/>
</dbReference>
<dbReference type="PROSITE" id="PS50048">
    <property type="entry name" value="ZN2_CY6_FUNGAL_2"/>
    <property type="match status" value="1"/>
</dbReference>
<dbReference type="InterPro" id="IPR007219">
    <property type="entry name" value="XnlR_reg_dom"/>
</dbReference>
<dbReference type="SMART" id="SM00066">
    <property type="entry name" value="GAL4"/>
    <property type="match status" value="1"/>
</dbReference>
<dbReference type="Gene3D" id="4.10.240.10">
    <property type="entry name" value="Zn(2)-C6 fungal-type DNA-binding domain"/>
    <property type="match status" value="1"/>
</dbReference>
<dbReference type="Proteomes" id="UP000799424">
    <property type="component" value="Unassembled WGS sequence"/>
</dbReference>
<dbReference type="AlphaFoldDB" id="A0A6A7ADY7"/>
<dbReference type="GO" id="GO:0005634">
    <property type="term" value="C:nucleus"/>
    <property type="evidence" value="ECO:0007669"/>
    <property type="project" value="UniProtKB-SubCell"/>
</dbReference>
<dbReference type="SMART" id="SM00906">
    <property type="entry name" value="Fungal_trans"/>
    <property type="match status" value="1"/>
</dbReference>
<feature type="region of interest" description="Disordered" evidence="4">
    <location>
        <begin position="89"/>
        <end position="125"/>
    </location>
</feature>
<dbReference type="OrthoDB" id="2269373at2759"/>
<evidence type="ECO:0000256" key="3">
    <source>
        <dbReference type="ARBA" id="ARBA00023242"/>
    </source>
</evidence>
<dbReference type="GO" id="GO:0003677">
    <property type="term" value="F:DNA binding"/>
    <property type="evidence" value="ECO:0007669"/>
    <property type="project" value="InterPro"/>
</dbReference>
<feature type="compositionally biased region" description="Polar residues" evidence="4">
    <location>
        <begin position="98"/>
        <end position="114"/>
    </location>
</feature>
<comment type="subcellular location">
    <subcellularLocation>
        <location evidence="1">Nucleus</location>
    </subcellularLocation>
</comment>
<dbReference type="PANTHER" id="PTHR31001:SF85">
    <property type="entry name" value="ZN(II)2CYS6 TRANSCRIPTION FACTOR (EUROFUNG)"/>
    <property type="match status" value="1"/>
</dbReference>
<protein>
    <recommendedName>
        <fullName evidence="5">Zn(2)-C6 fungal-type domain-containing protein</fullName>
    </recommendedName>
</protein>
<proteinExistence type="predicted"/>
<reference evidence="6" key="1">
    <citation type="journal article" date="2020" name="Stud. Mycol.">
        <title>101 Dothideomycetes genomes: a test case for predicting lifestyles and emergence of pathogens.</title>
        <authorList>
            <person name="Haridas S."/>
            <person name="Albert R."/>
            <person name="Binder M."/>
            <person name="Bloem J."/>
            <person name="Labutti K."/>
            <person name="Salamov A."/>
            <person name="Andreopoulos B."/>
            <person name="Baker S."/>
            <person name="Barry K."/>
            <person name="Bills G."/>
            <person name="Bluhm B."/>
            <person name="Cannon C."/>
            <person name="Castanera R."/>
            <person name="Culley D."/>
            <person name="Daum C."/>
            <person name="Ezra D."/>
            <person name="Gonzalez J."/>
            <person name="Henrissat B."/>
            <person name="Kuo A."/>
            <person name="Liang C."/>
            <person name="Lipzen A."/>
            <person name="Lutzoni F."/>
            <person name="Magnuson J."/>
            <person name="Mondo S."/>
            <person name="Nolan M."/>
            <person name="Ohm R."/>
            <person name="Pangilinan J."/>
            <person name="Park H.-J."/>
            <person name="Ramirez L."/>
            <person name="Alfaro M."/>
            <person name="Sun H."/>
            <person name="Tritt A."/>
            <person name="Yoshinaga Y."/>
            <person name="Zwiers L.-H."/>
            <person name="Turgeon B."/>
            <person name="Goodwin S."/>
            <person name="Spatafora J."/>
            <person name="Crous P."/>
            <person name="Grigoriev I."/>
        </authorList>
    </citation>
    <scope>NUCLEOTIDE SEQUENCE</scope>
    <source>
        <strain evidence="6">CBS 113818</strain>
    </source>
</reference>
<name>A0A6A7ADY7_9PLEO</name>
<dbReference type="Pfam" id="PF00172">
    <property type="entry name" value="Zn_clus"/>
    <property type="match status" value="1"/>
</dbReference>
<accession>A0A6A7ADY7</accession>
<feature type="domain" description="Zn(2)-C6 fungal-type" evidence="5">
    <location>
        <begin position="41"/>
        <end position="70"/>
    </location>
</feature>
<dbReference type="PROSITE" id="PS00463">
    <property type="entry name" value="ZN2_CY6_FUNGAL_1"/>
    <property type="match status" value="1"/>
</dbReference>
<gene>
    <name evidence="6" type="ORF">CC86DRAFT_463354</name>
</gene>
<dbReference type="InterPro" id="IPR036864">
    <property type="entry name" value="Zn2-C6_fun-type_DNA-bd_sf"/>
</dbReference>
<evidence type="ECO:0000259" key="5">
    <source>
        <dbReference type="PROSITE" id="PS50048"/>
    </source>
</evidence>
<evidence type="ECO:0000256" key="1">
    <source>
        <dbReference type="ARBA" id="ARBA00004123"/>
    </source>
</evidence>
<organism evidence="6 7">
    <name type="scientific">Ophiobolus disseminans</name>
    <dbReference type="NCBI Taxonomy" id="1469910"/>
    <lineage>
        <taxon>Eukaryota</taxon>
        <taxon>Fungi</taxon>
        <taxon>Dikarya</taxon>
        <taxon>Ascomycota</taxon>
        <taxon>Pezizomycotina</taxon>
        <taxon>Dothideomycetes</taxon>
        <taxon>Pleosporomycetidae</taxon>
        <taxon>Pleosporales</taxon>
        <taxon>Pleosporineae</taxon>
        <taxon>Phaeosphaeriaceae</taxon>
        <taxon>Ophiobolus</taxon>
    </lineage>
</organism>
<feature type="region of interest" description="Disordered" evidence="4">
    <location>
        <begin position="1"/>
        <end position="33"/>
    </location>
</feature>
<keyword evidence="3" id="KW-0539">Nucleus</keyword>
<keyword evidence="2" id="KW-0479">Metal-binding</keyword>
<dbReference type="InterPro" id="IPR001138">
    <property type="entry name" value="Zn2Cys6_DnaBD"/>
</dbReference>
<dbReference type="InterPro" id="IPR050613">
    <property type="entry name" value="Sec_Metabolite_Reg"/>
</dbReference>
<dbReference type="CDD" id="cd00067">
    <property type="entry name" value="GAL4"/>
    <property type="match status" value="1"/>
</dbReference>
<evidence type="ECO:0000313" key="6">
    <source>
        <dbReference type="EMBL" id="KAF2831472.1"/>
    </source>
</evidence>
<dbReference type="PANTHER" id="PTHR31001">
    <property type="entry name" value="UNCHARACTERIZED TRANSCRIPTIONAL REGULATORY PROTEIN"/>
    <property type="match status" value="1"/>
</dbReference>
<sequence length="668" mass="75773">MASGSVPSERGGKQRDLRAHPETPPLHHHRQRTSIMTHAQACRPCAKRKVRCDKLEPCSNCKRRTDRCVYPTEAPSNRIRELERLVQELGGTPKIDSNPHNRTARNETGTNNDALSPAPGRSNDPMMLEVDGNVQYLESRAWHGWRGRLGNDEGHNANLQKPNTSRPRPHALVGSPVERGGHQKTSLEPVPQDRSTFLWDTFIKRVEPFMRVLFSWSLQELKAKSTEQHSSLSASEDALVSAIYYAATNSLLEEECQRATGLLQSALINEHQARCESALLRMDLLCITDFTTIRAIVFYVMASVNRLSPQSLWSLMGMTVRNAEKLGLHRDGTVLGLSPMETEERRRLWWQLQQLDLVFAVRMGLTPMTLTADWDVKLPLNIEDEDIHKASPSTPTERKSLTSMSYCLFPSWVINQQRQSLLTKNIRFELSWQANNALSESIRNDLVTHIENGINQTFLQYCDPLNPLDQRLQLFARLFIASTRLRVLHTRISEHSSVEERAELLAISVQSLRYNIAIQTQPSLLYYRWLMKGWLVWQAFMIVLIEASGSSDIKGDELWELLSKVYEANPDLYDLADDRRKLHAAELIVAASKAHRAKHGSSPLESLMPFEQLKGVLAAYRAATGADGSMQNATVLAVDDGLSLDIDLGFEFDMDFHDIDWSFWNSID</sequence>
<dbReference type="Pfam" id="PF04082">
    <property type="entry name" value="Fungal_trans"/>
    <property type="match status" value="1"/>
</dbReference>
<evidence type="ECO:0000313" key="7">
    <source>
        <dbReference type="Proteomes" id="UP000799424"/>
    </source>
</evidence>
<evidence type="ECO:0000256" key="4">
    <source>
        <dbReference type="SAM" id="MobiDB-lite"/>
    </source>
</evidence>
<dbReference type="CDD" id="cd12148">
    <property type="entry name" value="fungal_TF_MHR"/>
    <property type="match status" value="1"/>
</dbReference>
<dbReference type="GO" id="GO:0000981">
    <property type="term" value="F:DNA-binding transcription factor activity, RNA polymerase II-specific"/>
    <property type="evidence" value="ECO:0007669"/>
    <property type="project" value="InterPro"/>
</dbReference>
<keyword evidence="7" id="KW-1185">Reference proteome</keyword>
<dbReference type="GO" id="GO:0008270">
    <property type="term" value="F:zinc ion binding"/>
    <property type="evidence" value="ECO:0007669"/>
    <property type="project" value="InterPro"/>
</dbReference>
<feature type="compositionally biased region" description="Polar residues" evidence="4">
    <location>
        <begin position="157"/>
        <end position="166"/>
    </location>
</feature>